<name>A0A843W4V1_COLES</name>
<gene>
    <name evidence="2" type="ORF">Taro_030931</name>
</gene>
<feature type="region of interest" description="Disordered" evidence="1">
    <location>
        <begin position="90"/>
        <end position="113"/>
    </location>
</feature>
<comment type="caution">
    <text evidence="2">The sequence shown here is derived from an EMBL/GenBank/DDBJ whole genome shotgun (WGS) entry which is preliminary data.</text>
</comment>
<proteinExistence type="predicted"/>
<evidence type="ECO:0000313" key="2">
    <source>
        <dbReference type="EMBL" id="MQL98229.1"/>
    </source>
</evidence>
<reference evidence="2" key="1">
    <citation type="submission" date="2017-07" db="EMBL/GenBank/DDBJ databases">
        <title>Taro Niue Genome Assembly and Annotation.</title>
        <authorList>
            <person name="Atibalentja N."/>
            <person name="Keating K."/>
            <person name="Fields C.J."/>
        </authorList>
    </citation>
    <scope>NUCLEOTIDE SEQUENCE</scope>
    <source>
        <strain evidence="2">Niue_2</strain>
        <tissue evidence="2">Leaf</tissue>
    </source>
</reference>
<dbReference type="Proteomes" id="UP000652761">
    <property type="component" value="Unassembled WGS sequence"/>
</dbReference>
<organism evidence="2 3">
    <name type="scientific">Colocasia esculenta</name>
    <name type="common">Wild taro</name>
    <name type="synonym">Arum esculentum</name>
    <dbReference type="NCBI Taxonomy" id="4460"/>
    <lineage>
        <taxon>Eukaryota</taxon>
        <taxon>Viridiplantae</taxon>
        <taxon>Streptophyta</taxon>
        <taxon>Embryophyta</taxon>
        <taxon>Tracheophyta</taxon>
        <taxon>Spermatophyta</taxon>
        <taxon>Magnoliopsida</taxon>
        <taxon>Liliopsida</taxon>
        <taxon>Araceae</taxon>
        <taxon>Aroideae</taxon>
        <taxon>Colocasieae</taxon>
        <taxon>Colocasia</taxon>
    </lineage>
</organism>
<evidence type="ECO:0000256" key="1">
    <source>
        <dbReference type="SAM" id="MobiDB-lite"/>
    </source>
</evidence>
<accession>A0A843W4V1</accession>
<dbReference type="AlphaFoldDB" id="A0A843W4V1"/>
<protein>
    <submittedName>
        <fullName evidence="2">Uncharacterized protein</fullName>
    </submittedName>
</protein>
<evidence type="ECO:0000313" key="3">
    <source>
        <dbReference type="Proteomes" id="UP000652761"/>
    </source>
</evidence>
<sequence>MFAKYFTKVGFCDRWKRRHAASFLLLPSYSTATQTAGRRWRLWLATAAAHQGGSGKPTTAGASTGGGGGWRRCKRWRLRPAKAVAHRPVATPLGASSGGCRAPSPHGGGVAEQRRSVGWRRRWSPLLLRFFFLPRWPDRGGDWGRCRPQRQ</sequence>
<keyword evidence="3" id="KW-1185">Reference proteome</keyword>
<dbReference type="EMBL" id="NMUH01002159">
    <property type="protein sequence ID" value="MQL98229.1"/>
    <property type="molecule type" value="Genomic_DNA"/>
</dbReference>